<evidence type="ECO:0000313" key="11">
    <source>
        <dbReference type="EMBL" id="GMN36465.1"/>
    </source>
</evidence>
<dbReference type="InterPro" id="IPR017088">
    <property type="entry name" value="Wax_synthase_Magnoliopsida"/>
</dbReference>
<name>A0AA87ZQ92_FICCA</name>
<dbReference type="PANTHER" id="PTHR31595:SF38">
    <property type="entry name" value="MBOAT (MEMBRANE BOUND O-ACYL TRANSFERASE) FAMILY PROTEIN"/>
    <property type="match status" value="1"/>
</dbReference>
<reference evidence="11" key="1">
    <citation type="submission" date="2023-07" db="EMBL/GenBank/DDBJ databases">
        <title>draft genome sequence of fig (Ficus carica).</title>
        <authorList>
            <person name="Takahashi T."/>
            <person name="Nishimura K."/>
        </authorList>
    </citation>
    <scope>NUCLEOTIDE SEQUENCE</scope>
</reference>
<dbReference type="GO" id="GO:0016020">
    <property type="term" value="C:membrane"/>
    <property type="evidence" value="ECO:0007669"/>
    <property type="project" value="UniProtKB-SubCell"/>
</dbReference>
<protein>
    <recommendedName>
        <fullName evidence="10">Wax synthase domain-containing protein</fullName>
    </recommendedName>
</protein>
<accession>A0AA87ZQ92</accession>
<dbReference type="InterPro" id="IPR044851">
    <property type="entry name" value="Wax_synthase"/>
</dbReference>
<sequence>MAVIMKTEEMSNFAMVWISVVASLCYCHSIAKFIKPGSTRFLLFLPVILLFLVLPLNLRTIFLGGPTSFFVSWLATFKLVLFAFGKGPLSSDPPLPLRSFVLLACFPIKIQTPFVKDSRKFSQKSPLNYAIKALIFATIWPVYQNKSSFHPKLFLCLYAIYTYTGLEIILAAVAAAARAWLGVELEPQFDEPYLSTSLQDFWGRRWNIMASNILRPTVYVPVREISGRLIGTKWDQLPAVVATFLVSGVMHEWIFYNIGRSKPTWEVTWFFVLHGVCLAVEIGVKKAVGGRWRLPPAVSGLMALAVVMASALWLFLPALMKCNADVMAHREMVAFFEFVKNNVAIRLRLDKAILFSSFRYYN</sequence>
<evidence type="ECO:0000256" key="2">
    <source>
        <dbReference type="ARBA" id="ARBA00007282"/>
    </source>
</evidence>
<feature type="transmembrane region" description="Helical" evidence="9">
    <location>
        <begin position="267"/>
        <end position="284"/>
    </location>
</feature>
<feature type="transmembrane region" description="Helical" evidence="9">
    <location>
        <begin position="155"/>
        <end position="181"/>
    </location>
</feature>
<gene>
    <name evidence="11" type="ORF">TIFTF001_006044</name>
</gene>
<keyword evidence="7 9" id="KW-0472">Membrane</keyword>
<keyword evidence="12" id="KW-1185">Reference proteome</keyword>
<evidence type="ECO:0000259" key="10">
    <source>
        <dbReference type="Pfam" id="PF13813"/>
    </source>
</evidence>
<proteinExistence type="inferred from homology"/>
<dbReference type="EMBL" id="BTGU01000006">
    <property type="protein sequence ID" value="GMN36465.1"/>
    <property type="molecule type" value="Genomic_DNA"/>
</dbReference>
<dbReference type="PANTHER" id="PTHR31595">
    <property type="entry name" value="LONG-CHAIN-ALCOHOL O-FATTY-ACYLTRANSFERASE 3-RELATED"/>
    <property type="match status" value="1"/>
</dbReference>
<evidence type="ECO:0000256" key="4">
    <source>
        <dbReference type="ARBA" id="ARBA00022692"/>
    </source>
</evidence>
<feature type="transmembrane region" description="Helical" evidence="9">
    <location>
        <begin position="296"/>
        <end position="320"/>
    </location>
</feature>
<dbReference type="GO" id="GO:0006629">
    <property type="term" value="P:lipid metabolic process"/>
    <property type="evidence" value="ECO:0007669"/>
    <property type="project" value="UniProtKB-KW"/>
</dbReference>
<evidence type="ECO:0000256" key="6">
    <source>
        <dbReference type="ARBA" id="ARBA00023098"/>
    </source>
</evidence>
<comment type="similarity">
    <text evidence="2">Belongs to the wax synthase family.</text>
</comment>
<dbReference type="PIRSF" id="PIRSF037006">
    <property type="entry name" value="Wax_synthase"/>
    <property type="match status" value="1"/>
</dbReference>
<evidence type="ECO:0000256" key="8">
    <source>
        <dbReference type="ARBA" id="ARBA00023315"/>
    </source>
</evidence>
<feature type="transmembrane region" description="Helical" evidence="9">
    <location>
        <begin position="41"/>
        <end position="62"/>
    </location>
</feature>
<dbReference type="Proteomes" id="UP001187192">
    <property type="component" value="Unassembled WGS sequence"/>
</dbReference>
<evidence type="ECO:0000256" key="5">
    <source>
        <dbReference type="ARBA" id="ARBA00022989"/>
    </source>
</evidence>
<dbReference type="InterPro" id="IPR032805">
    <property type="entry name" value="Wax_synthase_dom"/>
</dbReference>
<feature type="transmembrane region" description="Helical" evidence="9">
    <location>
        <begin position="14"/>
        <end position="34"/>
    </location>
</feature>
<evidence type="ECO:0000256" key="9">
    <source>
        <dbReference type="SAM" id="Phobius"/>
    </source>
</evidence>
<organism evidence="11 12">
    <name type="scientific">Ficus carica</name>
    <name type="common">Common fig</name>
    <dbReference type="NCBI Taxonomy" id="3494"/>
    <lineage>
        <taxon>Eukaryota</taxon>
        <taxon>Viridiplantae</taxon>
        <taxon>Streptophyta</taxon>
        <taxon>Embryophyta</taxon>
        <taxon>Tracheophyta</taxon>
        <taxon>Spermatophyta</taxon>
        <taxon>Magnoliopsida</taxon>
        <taxon>eudicotyledons</taxon>
        <taxon>Gunneridae</taxon>
        <taxon>Pentapetalae</taxon>
        <taxon>rosids</taxon>
        <taxon>fabids</taxon>
        <taxon>Rosales</taxon>
        <taxon>Moraceae</taxon>
        <taxon>Ficeae</taxon>
        <taxon>Ficus</taxon>
    </lineage>
</organism>
<keyword evidence="8" id="KW-0012">Acyltransferase</keyword>
<evidence type="ECO:0000256" key="7">
    <source>
        <dbReference type="ARBA" id="ARBA00023136"/>
    </source>
</evidence>
<dbReference type="Pfam" id="PF13813">
    <property type="entry name" value="MBOAT_2"/>
    <property type="match status" value="1"/>
</dbReference>
<dbReference type="GO" id="GO:0008374">
    <property type="term" value="F:O-acyltransferase activity"/>
    <property type="evidence" value="ECO:0007669"/>
    <property type="project" value="InterPro"/>
</dbReference>
<keyword evidence="3" id="KW-0808">Transferase</keyword>
<feature type="domain" description="Wax synthase" evidence="10">
    <location>
        <begin position="186"/>
        <end position="272"/>
    </location>
</feature>
<feature type="transmembrane region" description="Helical" evidence="9">
    <location>
        <begin position="237"/>
        <end position="255"/>
    </location>
</feature>
<evidence type="ECO:0000313" key="12">
    <source>
        <dbReference type="Proteomes" id="UP001187192"/>
    </source>
</evidence>
<comment type="caution">
    <text evidence="11">The sequence shown here is derived from an EMBL/GenBank/DDBJ whole genome shotgun (WGS) entry which is preliminary data.</text>
</comment>
<dbReference type="AlphaFoldDB" id="A0AA87ZQ92"/>
<evidence type="ECO:0000256" key="1">
    <source>
        <dbReference type="ARBA" id="ARBA00004141"/>
    </source>
</evidence>
<keyword evidence="6" id="KW-0443">Lipid metabolism</keyword>
<keyword evidence="5 9" id="KW-1133">Transmembrane helix</keyword>
<evidence type="ECO:0000256" key="3">
    <source>
        <dbReference type="ARBA" id="ARBA00022679"/>
    </source>
</evidence>
<comment type="subcellular location">
    <subcellularLocation>
        <location evidence="1">Membrane</location>
        <topology evidence="1">Multi-pass membrane protein</topology>
    </subcellularLocation>
</comment>
<feature type="transmembrane region" description="Helical" evidence="9">
    <location>
        <begin position="127"/>
        <end position="143"/>
    </location>
</feature>
<keyword evidence="4 9" id="KW-0812">Transmembrane</keyword>